<gene>
    <name evidence="2" type="ORF">AWH56_011725</name>
    <name evidence="1" type="ORF">AWH56_11085</name>
</gene>
<reference evidence="1 3" key="1">
    <citation type="submission" date="2016-10" db="EMBL/GenBank/DDBJ databases">
        <title>Draft genome sequences of four alkaliphilic bacteria belonging to the Anaerobacillus genus.</title>
        <authorList>
            <person name="Bassil N.M."/>
            <person name="Lloyd J.R."/>
        </authorList>
    </citation>
    <scope>NUCLEOTIDE SEQUENCE [LARGE SCALE GENOMIC DNA]</scope>
    <source>
        <strain evidence="1 3">NB2006</strain>
    </source>
</reference>
<dbReference type="AlphaFoldDB" id="A0A1S2LVX7"/>
<dbReference type="KEGG" id="aia:AWH56_011725"/>
<organism evidence="1 3">
    <name type="scientific">Anaerobacillus isosaccharinicus</name>
    <dbReference type="NCBI Taxonomy" id="1532552"/>
    <lineage>
        <taxon>Bacteria</taxon>
        <taxon>Bacillati</taxon>
        <taxon>Bacillota</taxon>
        <taxon>Bacilli</taxon>
        <taxon>Bacillales</taxon>
        <taxon>Bacillaceae</taxon>
        <taxon>Anaerobacillus</taxon>
    </lineage>
</organism>
<dbReference type="OrthoDB" id="9991946at2"/>
<evidence type="ECO:0000313" key="1">
    <source>
        <dbReference type="EMBL" id="OIJ16486.1"/>
    </source>
</evidence>
<dbReference type="Proteomes" id="UP000180175">
    <property type="component" value="Chromosome"/>
</dbReference>
<protein>
    <submittedName>
        <fullName evidence="1">Uncharacterized protein</fullName>
    </submittedName>
</protein>
<evidence type="ECO:0000313" key="3">
    <source>
        <dbReference type="Proteomes" id="UP000180175"/>
    </source>
</evidence>
<dbReference type="EMBL" id="LQXD01000099">
    <property type="protein sequence ID" value="OIJ16486.1"/>
    <property type="molecule type" value="Genomic_DNA"/>
</dbReference>
<accession>A0A1S2LVX7</accession>
<reference evidence="2 3" key="3">
    <citation type="journal article" date="2019" name="Int. J. Syst. Evol. Microbiol.">
        <title>Anaerobacillus isosaccharinicus sp. nov., an alkaliphilic bacterium which degrades isosaccharinic acid.</title>
        <authorList>
            <person name="Bassil N.M."/>
            <person name="Lloyd J.R."/>
        </authorList>
    </citation>
    <scope>NUCLEOTIDE SEQUENCE [LARGE SCALE GENOMIC DNA]</scope>
    <source>
        <strain evidence="2 3">NB2006</strain>
    </source>
</reference>
<sequence>MKNKLIVVILSLSLLFNAALFYMFIQKSSESEHRLNVLYMAYEEGLYPNTHLINAMNGFGKEHLLNAYADLHSASRFFWYFKPQVGIRSDDNVITFYSDLLLEWLAQDYEATEEEYKNMIDDM</sequence>
<name>A0A1S2LVX7_9BACI</name>
<evidence type="ECO:0000313" key="2">
    <source>
        <dbReference type="EMBL" id="QOY38139.1"/>
    </source>
</evidence>
<reference evidence="2" key="4">
    <citation type="submission" date="2020-10" db="EMBL/GenBank/DDBJ databases">
        <authorList>
            <person name="Bassil N.M."/>
            <person name="Lloyd J.R."/>
        </authorList>
    </citation>
    <scope>NUCLEOTIDE SEQUENCE</scope>
    <source>
        <strain evidence="2">NB2006</strain>
    </source>
</reference>
<proteinExistence type="predicted"/>
<keyword evidence="3" id="KW-1185">Reference proteome</keyword>
<dbReference type="EMBL" id="CP063356">
    <property type="protein sequence ID" value="QOY38139.1"/>
    <property type="molecule type" value="Genomic_DNA"/>
</dbReference>
<dbReference type="RefSeq" id="WP_071317177.1">
    <property type="nucleotide sequence ID" value="NZ_CP063356.2"/>
</dbReference>
<reference evidence="2 3" key="2">
    <citation type="journal article" date="2017" name="Genome Announc.">
        <title>Draft Genome Sequences of Four Alkaliphilic Bacteria Belonging to the Anaerobacillus Genus.</title>
        <authorList>
            <person name="Bassil N.M."/>
            <person name="Lloyd J.R."/>
        </authorList>
    </citation>
    <scope>NUCLEOTIDE SEQUENCE [LARGE SCALE GENOMIC DNA]</scope>
    <source>
        <strain evidence="2 3">NB2006</strain>
    </source>
</reference>